<dbReference type="Proteomes" id="UP001185012">
    <property type="component" value="Unassembled WGS sequence"/>
</dbReference>
<dbReference type="NCBIfam" id="TIGR02937">
    <property type="entry name" value="sigma70-ECF"/>
    <property type="match status" value="1"/>
</dbReference>
<evidence type="ECO:0000313" key="9">
    <source>
        <dbReference type="Proteomes" id="UP001185012"/>
    </source>
</evidence>
<evidence type="ECO:0000259" key="6">
    <source>
        <dbReference type="Pfam" id="PF04542"/>
    </source>
</evidence>
<evidence type="ECO:0000256" key="3">
    <source>
        <dbReference type="ARBA" id="ARBA00023082"/>
    </source>
</evidence>
<keyword evidence="9" id="KW-1185">Reference proteome</keyword>
<dbReference type="InterPro" id="IPR013324">
    <property type="entry name" value="RNA_pol_sigma_r3/r4-like"/>
</dbReference>
<dbReference type="NCBIfam" id="TIGR02959">
    <property type="entry name" value="SigZ"/>
    <property type="match status" value="1"/>
</dbReference>
<dbReference type="PANTHER" id="PTHR43133:SF62">
    <property type="entry name" value="RNA POLYMERASE SIGMA FACTOR SIGZ"/>
    <property type="match status" value="1"/>
</dbReference>
<keyword evidence="4" id="KW-0804">Transcription</keyword>
<feature type="domain" description="RNA polymerase sigma factor 70 region 4 type 2" evidence="7">
    <location>
        <begin position="104"/>
        <end position="156"/>
    </location>
</feature>
<proteinExistence type="inferred from homology"/>
<dbReference type="InterPro" id="IPR036388">
    <property type="entry name" value="WH-like_DNA-bd_sf"/>
</dbReference>
<dbReference type="InterPro" id="IPR014304">
    <property type="entry name" value="RNA_pol_sigma-Z"/>
</dbReference>
<evidence type="ECO:0000256" key="5">
    <source>
        <dbReference type="NCBIfam" id="TIGR02959"/>
    </source>
</evidence>
<keyword evidence="2" id="KW-0805">Transcription regulation</keyword>
<evidence type="ECO:0000256" key="4">
    <source>
        <dbReference type="ARBA" id="ARBA00023163"/>
    </source>
</evidence>
<dbReference type="SUPFAM" id="SSF88659">
    <property type="entry name" value="Sigma3 and sigma4 domains of RNA polymerase sigma factors"/>
    <property type="match status" value="1"/>
</dbReference>
<name>A0ABU1IK49_9BACL</name>
<sequence length="197" mass="23632">MMNIDIIWNEFHNQLKKFLLKRIHDPYAVEDVLQEIFIKIYTQIDQLKDKQKLRPWIYQITRNALIDYYRKKEPVKELPLFLSEFDKNPDQEEEDEDLSKELSQCLRPMIDQLPLKYREAIEMTELEGYTQKELSEKLGISFSGAKSRVQRGRKKLKQFMLDCCHFEFDRLGYIMNYEVKSDCSTPPKCSSPDHKCH</sequence>
<dbReference type="InterPro" id="IPR039425">
    <property type="entry name" value="RNA_pol_sigma-70-like"/>
</dbReference>
<evidence type="ECO:0000256" key="2">
    <source>
        <dbReference type="ARBA" id="ARBA00023015"/>
    </source>
</evidence>
<dbReference type="Pfam" id="PF04542">
    <property type="entry name" value="Sigma70_r2"/>
    <property type="match status" value="1"/>
</dbReference>
<protein>
    <recommendedName>
        <fullName evidence="5">RNA polymerase sigma factor SigZ</fullName>
    </recommendedName>
</protein>
<dbReference type="Gene3D" id="1.10.1740.10">
    <property type="match status" value="1"/>
</dbReference>
<dbReference type="InterPro" id="IPR013249">
    <property type="entry name" value="RNA_pol_sigma70_r4_t2"/>
</dbReference>
<dbReference type="InterPro" id="IPR014284">
    <property type="entry name" value="RNA_pol_sigma-70_dom"/>
</dbReference>
<evidence type="ECO:0000259" key="7">
    <source>
        <dbReference type="Pfam" id="PF08281"/>
    </source>
</evidence>
<dbReference type="SUPFAM" id="SSF88946">
    <property type="entry name" value="Sigma2 domain of RNA polymerase sigma factors"/>
    <property type="match status" value="1"/>
</dbReference>
<comment type="caution">
    <text evidence="8">The sequence shown here is derived from an EMBL/GenBank/DDBJ whole genome shotgun (WGS) entry which is preliminary data.</text>
</comment>
<feature type="domain" description="RNA polymerase sigma-70 region 2" evidence="6">
    <location>
        <begin position="9"/>
        <end position="72"/>
    </location>
</feature>
<dbReference type="PANTHER" id="PTHR43133">
    <property type="entry name" value="RNA POLYMERASE ECF-TYPE SIGMA FACTO"/>
    <property type="match status" value="1"/>
</dbReference>
<dbReference type="EMBL" id="JAVDQG010000002">
    <property type="protein sequence ID" value="MDR6225133.1"/>
    <property type="molecule type" value="Genomic_DNA"/>
</dbReference>
<dbReference type="InterPro" id="IPR013325">
    <property type="entry name" value="RNA_pol_sigma_r2"/>
</dbReference>
<gene>
    <name evidence="8" type="ORF">JOE21_001124</name>
</gene>
<dbReference type="NCBIfam" id="NF007215">
    <property type="entry name" value="PRK09637.1"/>
    <property type="match status" value="1"/>
</dbReference>
<dbReference type="CDD" id="cd06171">
    <property type="entry name" value="Sigma70_r4"/>
    <property type="match status" value="1"/>
</dbReference>
<organism evidence="8 9">
    <name type="scientific">Desmospora profundinema</name>
    <dbReference type="NCBI Taxonomy" id="1571184"/>
    <lineage>
        <taxon>Bacteria</taxon>
        <taxon>Bacillati</taxon>
        <taxon>Bacillota</taxon>
        <taxon>Bacilli</taxon>
        <taxon>Bacillales</taxon>
        <taxon>Thermoactinomycetaceae</taxon>
        <taxon>Desmospora</taxon>
    </lineage>
</organism>
<keyword evidence="3" id="KW-0731">Sigma factor</keyword>
<comment type="similarity">
    <text evidence="1">Belongs to the sigma-70 factor family. ECF subfamily.</text>
</comment>
<dbReference type="InterPro" id="IPR007627">
    <property type="entry name" value="RNA_pol_sigma70_r2"/>
</dbReference>
<evidence type="ECO:0000256" key="1">
    <source>
        <dbReference type="ARBA" id="ARBA00010641"/>
    </source>
</evidence>
<reference evidence="8 9" key="1">
    <citation type="submission" date="2023-07" db="EMBL/GenBank/DDBJ databases">
        <title>Genomic Encyclopedia of Type Strains, Phase IV (KMG-IV): sequencing the most valuable type-strain genomes for metagenomic binning, comparative biology and taxonomic classification.</title>
        <authorList>
            <person name="Goeker M."/>
        </authorList>
    </citation>
    <scope>NUCLEOTIDE SEQUENCE [LARGE SCALE GENOMIC DNA]</scope>
    <source>
        <strain evidence="8 9">DSM 45903</strain>
    </source>
</reference>
<evidence type="ECO:0000313" key="8">
    <source>
        <dbReference type="EMBL" id="MDR6225133.1"/>
    </source>
</evidence>
<dbReference type="Gene3D" id="1.10.10.10">
    <property type="entry name" value="Winged helix-like DNA-binding domain superfamily/Winged helix DNA-binding domain"/>
    <property type="match status" value="1"/>
</dbReference>
<accession>A0ABU1IK49</accession>
<dbReference type="RefSeq" id="WP_309863385.1">
    <property type="nucleotide sequence ID" value="NZ_JAVDQG010000002.1"/>
</dbReference>
<dbReference type="Pfam" id="PF08281">
    <property type="entry name" value="Sigma70_r4_2"/>
    <property type="match status" value="1"/>
</dbReference>